<protein>
    <submittedName>
        <fullName evidence="1">Small auxin-up RNA protein</fullName>
    </submittedName>
</protein>
<organism evidence="1 2">
    <name type="scientific">Dioscorea alata</name>
    <name type="common">Purple yam</name>
    <dbReference type="NCBI Taxonomy" id="55571"/>
    <lineage>
        <taxon>Eukaryota</taxon>
        <taxon>Viridiplantae</taxon>
        <taxon>Streptophyta</taxon>
        <taxon>Embryophyta</taxon>
        <taxon>Tracheophyta</taxon>
        <taxon>Spermatophyta</taxon>
        <taxon>Magnoliopsida</taxon>
        <taxon>Liliopsida</taxon>
        <taxon>Dioscoreales</taxon>
        <taxon>Dioscoreaceae</taxon>
        <taxon>Dioscorea</taxon>
    </lineage>
</organism>
<keyword evidence="2" id="KW-1185">Reference proteome</keyword>
<gene>
    <name evidence="1" type="ORF">IHE45_01G082200</name>
</gene>
<evidence type="ECO:0000313" key="1">
    <source>
        <dbReference type="EMBL" id="KAH7692686.1"/>
    </source>
</evidence>
<dbReference type="Proteomes" id="UP000827976">
    <property type="component" value="Chromosome 1"/>
</dbReference>
<accession>A0ACB7WW28</accession>
<reference evidence="2" key="1">
    <citation type="journal article" date="2022" name="Nat. Commun.">
        <title>Chromosome evolution and the genetic basis of agronomically important traits in greater yam.</title>
        <authorList>
            <person name="Bredeson J.V."/>
            <person name="Lyons J.B."/>
            <person name="Oniyinde I.O."/>
            <person name="Okereke N.R."/>
            <person name="Kolade O."/>
            <person name="Nnabue I."/>
            <person name="Nwadili C.O."/>
            <person name="Hribova E."/>
            <person name="Parker M."/>
            <person name="Nwogha J."/>
            <person name="Shu S."/>
            <person name="Carlson J."/>
            <person name="Kariba R."/>
            <person name="Muthemba S."/>
            <person name="Knop K."/>
            <person name="Barton G.J."/>
            <person name="Sherwood A.V."/>
            <person name="Lopez-Montes A."/>
            <person name="Asiedu R."/>
            <person name="Jamnadass R."/>
            <person name="Muchugi A."/>
            <person name="Goodstein D."/>
            <person name="Egesi C.N."/>
            <person name="Featherston J."/>
            <person name="Asfaw A."/>
            <person name="Simpson G.G."/>
            <person name="Dolezel J."/>
            <person name="Hendre P.S."/>
            <person name="Van Deynze A."/>
            <person name="Kumar P.L."/>
            <person name="Obidiegwu J.E."/>
            <person name="Bhattacharjee R."/>
            <person name="Rokhsar D.S."/>
        </authorList>
    </citation>
    <scope>NUCLEOTIDE SEQUENCE [LARGE SCALE GENOMIC DNA]</scope>
    <source>
        <strain evidence="2">cv. TDa95/00328</strain>
    </source>
</reference>
<sequence>MGHHFHLHKGHMAGKRTPAKGWMGIRVGGEGEEQKKFAVPVEYLNHPLFVGLLKEAEEEYGFQYHEGVITIPCHLEYFHKVRSVIDRDCSAAAAGGGGGGGHHHHHLHGHGHHLVGCFRA</sequence>
<dbReference type="EMBL" id="CM037011">
    <property type="protein sequence ID" value="KAH7692686.1"/>
    <property type="molecule type" value="Genomic_DNA"/>
</dbReference>
<proteinExistence type="predicted"/>
<comment type="caution">
    <text evidence="1">The sequence shown here is derived from an EMBL/GenBank/DDBJ whole genome shotgun (WGS) entry which is preliminary data.</text>
</comment>
<evidence type="ECO:0000313" key="2">
    <source>
        <dbReference type="Proteomes" id="UP000827976"/>
    </source>
</evidence>
<name>A0ACB7WW28_DIOAL</name>